<evidence type="ECO:0000313" key="2">
    <source>
        <dbReference type="Proteomes" id="UP000688137"/>
    </source>
</evidence>
<protein>
    <submittedName>
        <fullName evidence="1">Uncharacterized protein</fullName>
    </submittedName>
</protein>
<reference evidence="1" key="1">
    <citation type="submission" date="2021-01" db="EMBL/GenBank/DDBJ databases">
        <authorList>
            <consortium name="Genoscope - CEA"/>
            <person name="William W."/>
        </authorList>
    </citation>
    <scope>NUCLEOTIDE SEQUENCE</scope>
</reference>
<sequence length="153" mass="18477">MRKDPNIYLESIHYSIDERQIQISYQRVKRNNEIYVGNQNCKVAIKLCQGTVDLLTLRYNDIYAMQLKNQFFIHSNFFRFETSIIEQSSFIFQDQDTNQIGHQMTSRLHISFKRQKLFTSPKNLEELINIWLKKLNKQKHFEKESHSKMTRLN</sequence>
<accession>A0A8S1QWP8</accession>
<proteinExistence type="predicted"/>
<organism evidence="1 2">
    <name type="scientific">Paramecium primaurelia</name>
    <dbReference type="NCBI Taxonomy" id="5886"/>
    <lineage>
        <taxon>Eukaryota</taxon>
        <taxon>Sar</taxon>
        <taxon>Alveolata</taxon>
        <taxon>Ciliophora</taxon>
        <taxon>Intramacronucleata</taxon>
        <taxon>Oligohymenophorea</taxon>
        <taxon>Peniculida</taxon>
        <taxon>Parameciidae</taxon>
        <taxon>Paramecium</taxon>
    </lineage>
</organism>
<dbReference type="Proteomes" id="UP000688137">
    <property type="component" value="Unassembled WGS sequence"/>
</dbReference>
<comment type="caution">
    <text evidence="1">The sequence shown here is derived from an EMBL/GenBank/DDBJ whole genome shotgun (WGS) entry which is preliminary data.</text>
</comment>
<name>A0A8S1QWP8_PARPR</name>
<gene>
    <name evidence="1" type="ORF">PPRIM_AZ9-3.1.T4050001</name>
</gene>
<dbReference type="AlphaFoldDB" id="A0A8S1QWP8"/>
<dbReference type="EMBL" id="CAJJDM010000414">
    <property type="protein sequence ID" value="CAD8120038.1"/>
    <property type="molecule type" value="Genomic_DNA"/>
</dbReference>
<keyword evidence="2" id="KW-1185">Reference proteome</keyword>
<evidence type="ECO:0000313" key="1">
    <source>
        <dbReference type="EMBL" id="CAD8120038.1"/>
    </source>
</evidence>